<dbReference type="AlphaFoldDB" id="A0A1F7UTK0"/>
<dbReference type="EMBL" id="MGEK01000026">
    <property type="protein sequence ID" value="OGL81633.1"/>
    <property type="molecule type" value="Genomic_DNA"/>
</dbReference>
<gene>
    <name evidence="1" type="ORF">A2936_04585</name>
</gene>
<comment type="caution">
    <text evidence="1">The sequence shown here is derived from an EMBL/GenBank/DDBJ whole genome shotgun (WGS) entry which is preliminary data.</text>
</comment>
<name>A0A1F7UTK0_9BACT</name>
<proteinExistence type="predicted"/>
<sequence length="146" mass="16705">MPRDIGGPTPEEMGIKTDSADINLKMLDDEALILRKQKAEKYNDTIRQFTPKEKECFERELELEKIHEALQYLKTAAEITKDTGLSKALNTVDRSVDVLLNDALKIRHEAMGEQRSTEIGNFVYEYFTDSDSPYAMQLEKEAKSQS</sequence>
<evidence type="ECO:0000313" key="2">
    <source>
        <dbReference type="Proteomes" id="UP000176846"/>
    </source>
</evidence>
<dbReference type="Proteomes" id="UP000176846">
    <property type="component" value="Unassembled WGS sequence"/>
</dbReference>
<evidence type="ECO:0000313" key="1">
    <source>
        <dbReference type="EMBL" id="OGL81633.1"/>
    </source>
</evidence>
<reference evidence="1 2" key="1">
    <citation type="journal article" date="2016" name="Nat. Commun.">
        <title>Thousands of microbial genomes shed light on interconnected biogeochemical processes in an aquifer system.</title>
        <authorList>
            <person name="Anantharaman K."/>
            <person name="Brown C.T."/>
            <person name="Hug L.A."/>
            <person name="Sharon I."/>
            <person name="Castelle C.J."/>
            <person name="Probst A.J."/>
            <person name="Thomas B.C."/>
            <person name="Singh A."/>
            <person name="Wilkins M.J."/>
            <person name="Karaoz U."/>
            <person name="Brodie E.L."/>
            <person name="Williams K.H."/>
            <person name="Hubbard S.S."/>
            <person name="Banfield J.F."/>
        </authorList>
    </citation>
    <scope>NUCLEOTIDE SEQUENCE [LARGE SCALE GENOMIC DNA]</scope>
</reference>
<organism evidence="1 2">
    <name type="scientific">Candidatus Uhrbacteria bacterium RIFCSPLOWO2_01_FULL_47_25</name>
    <dbReference type="NCBI Taxonomy" id="1802402"/>
    <lineage>
        <taxon>Bacteria</taxon>
        <taxon>Candidatus Uhriibacteriota</taxon>
    </lineage>
</organism>
<accession>A0A1F7UTK0</accession>
<protein>
    <submittedName>
        <fullName evidence="1">Uncharacterized protein</fullName>
    </submittedName>
</protein>